<accession>A0AAN2FH93</accession>
<dbReference type="GO" id="GO:0005886">
    <property type="term" value="C:plasma membrane"/>
    <property type="evidence" value="ECO:0007669"/>
    <property type="project" value="UniProtKB-SubCell"/>
</dbReference>
<evidence type="ECO:0000313" key="11">
    <source>
        <dbReference type="Proteomes" id="UP001158961"/>
    </source>
</evidence>
<dbReference type="InterPro" id="IPR042196">
    <property type="entry name" value="FHIPEP_4"/>
</dbReference>
<evidence type="ECO:0000256" key="5">
    <source>
        <dbReference type="ARBA" id="ARBA00022519"/>
    </source>
</evidence>
<dbReference type="GO" id="GO:0009306">
    <property type="term" value="P:protein secretion"/>
    <property type="evidence" value="ECO:0007669"/>
    <property type="project" value="InterPro"/>
</dbReference>
<evidence type="ECO:0000256" key="6">
    <source>
        <dbReference type="ARBA" id="ARBA00022692"/>
    </source>
</evidence>
<dbReference type="PANTHER" id="PTHR30161">
    <property type="entry name" value="FLAGELLAR EXPORT PROTEIN, MEMBRANE FLHA SUBUNIT-RELATED"/>
    <property type="match status" value="1"/>
</dbReference>
<dbReference type="EMBL" id="OW970317">
    <property type="protein sequence ID" value="CAH6373758.1"/>
    <property type="molecule type" value="Genomic_DNA"/>
</dbReference>
<feature type="transmembrane region" description="Helical" evidence="9">
    <location>
        <begin position="203"/>
        <end position="223"/>
    </location>
</feature>
<evidence type="ECO:0000313" key="10">
    <source>
        <dbReference type="EMBL" id="CAH6373758.1"/>
    </source>
</evidence>
<feature type="transmembrane region" description="Helical" evidence="9">
    <location>
        <begin position="235"/>
        <end position="256"/>
    </location>
</feature>
<dbReference type="Gene3D" id="1.10.8.540">
    <property type="entry name" value="FHIPEP family, domain 3"/>
    <property type="match status" value="1"/>
</dbReference>
<dbReference type="AlphaFoldDB" id="A0AAN2FH93"/>
<name>A0AAN2FH93_ENTAG</name>
<dbReference type="RefSeq" id="WP_031590830.1">
    <property type="nucleotide sequence ID" value="NZ_JNVA01000006.1"/>
</dbReference>
<feature type="transmembrane region" description="Helical" evidence="9">
    <location>
        <begin position="45"/>
        <end position="64"/>
    </location>
</feature>
<keyword evidence="7 9" id="KW-1133">Transmembrane helix</keyword>
<evidence type="ECO:0000256" key="1">
    <source>
        <dbReference type="ARBA" id="ARBA00004429"/>
    </source>
</evidence>
<keyword evidence="5" id="KW-0997">Cell inner membrane</keyword>
<dbReference type="InterPro" id="IPR006302">
    <property type="entry name" value="T3SS_HrcV"/>
</dbReference>
<dbReference type="Proteomes" id="UP001158961">
    <property type="component" value="Plasmid P2"/>
</dbReference>
<dbReference type="PRINTS" id="PR00949">
    <property type="entry name" value="TYPE3IMAPROT"/>
</dbReference>
<evidence type="ECO:0000256" key="4">
    <source>
        <dbReference type="ARBA" id="ARBA00022475"/>
    </source>
</evidence>
<reference evidence="10" key="1">
    <citation type="submission" date="2022-05" db="EMBL/GenBank/DDBJ databases">
        <authorList>
            <person name="Pothier F. J."/>
        </authorList>
    </citation>
    <scope>NUCLEOTIDE SEQUENCE</scope>
    <source>
        <strain evidence="10">DAPP-PG734</strain>
        <plasmid evidence="10">P2</plasmid>
    </source>
</reference>
<keyword evidence="8 9" id="KW-0472">Membrane</keyword>
<keyword evidence="10" id="KW-0614">Plasmid</keyword>
<dbReference type="InterPro" id="IPR042194">
    <property type="entry name" value="FHIPEP_1"/>
</dbReference>
<proteinExistence type="inferred from homology"/>
<evidence type="ECO:0000256" key="8">
    <source>
        <dbReference type="ARBA" id="ARBA00023136"/>
    </source>
</evidence>
<dbReference type="InterPro" id="IPR001712">
    <property type="entry name" value="T3SS_FHIPEP"/>
</dbReference>
<dbReference type="NCBIfam" id="TIGR01399">
    <property type="entry name" value="hrcV"/>
    <property type="match status" value="1"/>
</dbReference>
<keyword evidence="6 9" id="KW-0812">Transmembrane</keyword>
<feature type="transmembrane region" description="Helical" evidence="9">
    <location>
        <begin position="76"/>
        <end position="96"/>
    </location>
</feature>
<dbReference type="Gene3D" id="3.40.50.12790">
    <property type="entry name" value="FHIPEP family, domain 4"/>
    <property type="match status" value="1"/>
</dbReference>
<protein>
    <submittedName>
        <fullName evidence="10">EscV/YscV/HrcV family type III secretion system export apparatus protein</fullName>
    </submittedName>
</protein>
<evidence type="ECO:0000256" key="7">
    <source>
        <dbReference type="ARBA" id="ARBA00022989"/>
    </source>
</evidence>
<feature type="transmembrane region" description="Helical" evidence="9">
    <location>
        <begin position="299"/>
        <end position="328"/>
    </location>
</feature>
<evidence type="ECO:0000256" key="3">
    <source>
        <dbReference type="ARBA" id="ARBA00022448"/>
    </source>
</evidence>
<keyword evidence="3" id="KW-0813">Transport</keyword>
<dbReference type="InterPro" id="IPR025505">
    <property type="entry name" value="FHIPEP_CS"/>
</dbReference>
<sequence>MGSLFVWLNRLAISAMQRSEVVGATIVMSIVFMMIIPLPTGLIDVLIALNICISSLLIVLAMYLPKPLAFSTFPSVLLLTTMFRLALSISTTRQILLQQDAGHIVEAFGNFVVGGNLAVGLVIFLILTVVNFLVITKGSERVAEVAARFTLDAMPGKQMSIDSDLRAGLIEAHQARQRRENLAKESQLFGAMDGAMKFVKGDAIAGLVIVFINMIGGFAIGVLQNGMDASAAMHIYSVLTIGDGLIAQIPALLISLTAGMIITRVSADGQQVDANIGCEIAEQLTSQPKAWIMSAAGMLGFALLPGMPTMVFIVISIVALGSGLFQLWRTKQETSQQEASQRQAQQLAPEENGHQDLRRFNPTRAYLLQFSQNHRNSEAATALIQDIRRLRNRLVYHFGFTLPSFDIEFSSGLTDDEFRFCVYEIPLVTATFAIEHLAVRKNSVDIWLSEHSDDAEHPVMQGIAERDEVYWCWLPPAHPLLQQDDPRRWNASDLIMLRMEQAIHQSGSQFIGLQESKSILNWLESEQPELAQELQRIMPLSRFAAVLQRLASERIPLRSVRTIAETLIEYGQHERDSAALTNFVRIALKEHICHQYLQPNGLNVWLLTPETEELLRDSLRQAQSETFFSLAQDYGISLLHQMRQAFPPYDSNQALILVAQDLRSPLRALLKDEFHAVPVLSFAELTNSVAINVLGRLDLQQSPSDLQENDPCMNYAY</sequence>
<organism evidence="10 11">
    <name type="scientific">Enterobacter agglomerans</name>
    <name type="common">Erwinia herbicola</name>
    <name type="synonym">Pantoea agglomerans</name>
    <dbReference type="NCBI Taxonomy" id="549"/>
    <lineage>
        <taxon>Bacteria</taxon>
        <taxon>Pseudomonadati</taxon>
        <taxon>Pseudomonadota</taxon>
        <taxon>Gammaproteobacteria</taxon>
        <taxon>Enterobacterales</taxon>
        <taxon>Erwiniaceae</taxon>
        <taxon>Pantoea</taxon>
        <taxon>Pantoea agglomerans group</taxon>
    </lineage>
</organism>
<geneLocation type="plasmid" evidence="10 11">
    <name>P2</name>
</geneLocation>
<keyword evidence="4" id="KW-1003">Cell membrane</keyword>
<dbReference type="Gene3D" id="3.40.30.60">
    <property type="entry name" value="FHIPEP family, domain 1"/>
    <property type="match status" value="1"/>
</dbReference>
<feature type="transmembrane region" description="Helical" evidence="9">
    <location>
        <begin position="21"/>
        <end position="39"/>
    </location>
</feature>
<evidence type="ECO:0000256" key="9">
    <source>
        <dbReference type="SAM" id="Phobius"/>
    </source>
</evidence>
<evidence type="ECO:0000256" key="2">
    <source>
        <dbReference type="ARBA" id="ARBA00008835"/>
    </source>
</evidence>
<dbReference type="PANTHER" id="PTHR30161:SF3">
    <property type="entry name" value="SECRETION SYSTEM APPARATUS PROTEIN SSAV"/>
    <property type="match status" value="1"/>
</dbReference>
<gene>
    <name evidence="10" type="primary">escV</name>
    <name evidence="10" type="ORF">DAPPPG734_23600</name>
</gene>
<comment type="subcellular location">
    <subcellularLocation>
        <location evidence="1">Cell inner membrane</location>
        <topology evidence="1">Multi-pass membrane protein</topology>
    </subcellularLocation>
</comment>
<feature type="transmembrane region" description="Helical" evidence="9">
    <location>
        <begin position="108"/>
        <end position="134"/>
    </location>
</feature>
<dbReference type="InterPro" id="IPR042193">
    <property type="entry name" value="FHIPEP_3"/>
</dbReference>
<dbReference type="PROSITE" id="PS00994">
    <property type="entry name" value="FHIPEP"/>
    <property type="match status" value="1"/>
</dbReference>
<dbReference type="Pfam" id="PF00771">
    <property type="entry name" value="FHIPEP"/>
    <property type="match status" value="1"/>
</dbReference>
<dbReference type="PIRSF" id="PIRSF005419">
    <property type="entry name" value="FlhA"/>
    <property type="match status" value="1"/>
</dbReference>
<comment type="similarity">
    <text evidence="2">Belongs to the FHIPEP (flagella/HR/invasion proteins export pore) family.</text>
</comment>